<dbReference type="PANTHER" id="PTHR46586">
    <property type="entry name" value="ANKYRIN REPEAT-CONTAINING PROTEIN"/>
    <property type="match status" value="1"/>
</dbReference>
<dbReference type="AlphaFoldDB" id="A0A8H7ZPS0"/>
<dbReference type="PANTHER" id="PTHR46586:SF3">
    <property type="entry name" value="ANKYRIN REPEAT-CONTAINING PROTEIN"/>
    <property type="match status" value="1"/>
</dbReference>
<dbReference type="Proteomes" id="UP000673691">
    <property type="component" value="Unassembled WGS sequence"/>
</dbReference>
<feature type="repeat" description="ANK" evidence="1">
    <location>
        <begin position="194"/>
        <end position="219"/>
    </location>
</feature>
<evidence type="ECO:0000313" key="3">
    <source>
        <dbReference type="EMBL" id="KAG5457000.1"/>
    </source>
</evidence>
<feature type="compositionally biased region" description="Low complexity" evidence="2">
    <location>
        <begin position="1"/>
        <end position="18"/>
    </location>
</feature>
<comment type="caution">
    <text evidence="3">The sequence shown here is derived from an EMBL/GenBank/DDBJ whole genome shotgun (WGS) entry which is preliminary data.</text>
</comment>
<dbReference type="Gene3D" id="1.25.40.20">
    <property type="entry name" value="Ankyrin repeat-containing domain"/>
    <property type="match status" value="1"/>
</dbReference>
<dbReference type="PROSITE" id="PS50088">
    <property type="entry name" value="ANK_REPEAT"/>
    <property type="match status" value="1"/>
</dbReference>
<gene>
    <name evidence="3" type="ORF">BJ554DRAFT_3102</name>
</gene>
<dbReference type="Pfam" id="PF12796">
    <property type="entry name" value="Ank_2"/>
    <property type="match status" value="1"/>
</dbReference>
<protein>
    <submittedName>
        <fullName evidence="3">Uncharacterized protein</fullName>
    </submittedName>
</protein>
<dbReference type="InterPro" id="IPR052050">
    <property type="entry name" value="SecEffector_AnkRepeat"/>
</dbReference>
<dbReference type="PROSITE" id="PS50297">
    <property type="entry name" value="ANK_REP_REGION"/>
    <property type="match status" value="1"/>
</dbReference>
<evidence type="ECO:0000256" key="2">
    <source>
        <dbReference type="SAM" id="MobiDB-lite"/>
    </source>
</evidence>
<dbReference type="InterPro" id="IPR036770">
    <property type="entry name" value="Ankyrin_rpt-contain_sf"/>
</dbReference>
<name>A0A8H7ZPS0_9FUNG</name>
<accession>A0A8H7ZPS0</accession>
<keyword evidence="1" id="KW-0040">ANK repeat</keyword>
<keyword evidence="4" id="KW-1185">Reference proteome</keyword>
<evidence type="ECO:0000256" key="1">
    <source>
        <dbReference type="PROSITE-ProRule" id="PRU00023"/>
    </source>
</evidence>
<evidence type="ECO:0000313" key="4">
    <source>
        <dbReference type="Proteomes" id="UP000673691"/>
    </source>
</evidence>
<feature type="region of interest" description="Disordered" evidence="2">
    <location>
        <begin position="1"/>
        <end position="51"/>
    </location>
</feature>
<sequence>MEAASHPAPHAAALPSSSTNSGNRFPASASAQGPGATMTPGPPPRQDDGGCGDTGNCTFALPPELIVLIARQCRHRSLTALHLVSRRTHEVLDVPSLWCGAAVDRAGERAALAWAVGRRCGNTAVLRLLARLPDCDLKLAFRTAALRGHEAAAAVLLMRGALVPPDALEIAAARGYLGTLRLIYEFSFSGRSKSAVRALHAAAREGHVDVVEFLLDRNVCASLALQAACTAGQAAVVHAILERGPGLLPKFGLETAVSLGHAEVVKEFLLERVWDGPGTPARFLEAQPSILALAVREVMSNYARNLGRFPAESSFLTAPIAGAI</sequence>
<reference evidence="3 4" key="1">
    <citation type="journal article" name="Sci. Rep.">
        <title>Genome-scale phylogenetic analyses confirm Olpidium as the closest living zoosporic fungus to the non-flagellated, terrestrial fungi.</title>
        <authorList>
            <person name="Chang Y."/>
            <person name="Rochon D."/>
            <person name="Sekimoto S."/>
            <person name="Wang Y."/>
            <person name="Chovatia M."/>
            <person name="Sandor L."/>
            <person name="Salamov A."/>
            <person name="Grigoriev I.V."/>
            <person name="Stajich J.E."/>
            <person name="Spatafora J.W."/>
        </authorList>
    </citation>
    <scope>NUCLEOTIDE SEQUENCE [LARGE SCALE GENOMIC DNA]</scope>
    <source>
        <strain evidence="3">S191</strain>
    </source>
</reference>
<dbReference type="OrthoDB" id="194358at2759"/>
<dbReference type="InterPro" id="IPR002110">
    <property type="entry name" value="Ankyrin_rpt"/>
</dbReference>
<proteinExistence type="predicted"/>
<dbReference type="SUPFAM" id="SSF48403">
    <property type="entry name" value="Ankyrin repeat"/>
    <property type="match status" value="1"/>
</dbReference>
<organism evidence="3 4">
    <name type="scientific">Olpidium bornovanus</name>
    <dbReference type="NCBI Taxonomy" id="278681"/>
    <lineage>
        <taxon>Eukaryota</taxon>
        <taxon>Fungi</taxon>
        <taxon>Fungi incertae sedis</taxon>
        <taxon>Olpidiomycota</taxon>
        <taxon>Olpidiomycotina</taxon>
        <taxon>Olpidiomycetes</taxon>
        <taxon>Olpidiales</taxon>
        <taxon>Olpidiaceae</taxon>
        <taxon>Olpidium</taxon>
    </lineage>
</organism>
<dbReference type="EMBL" id="JAEFCI010010797">
    <property type="protein sequence ID" value="KAG5457000.1"/>
    <property type="molecule type" value="Genomic_DNA"/>
</dbReference>